<gene>
    <name evidence="1" type="ORF">HMPREF0409_01065</name>
</gene>
<reference evidence="1 2" key="1">
    <citation type="submission" date="2012-07" db="EMBL/GenBank/DDBJ databases">
        <title>The Genome Sequence of Fusobacterium sp. 4_8.</title>
        <authorList>
            <consortium name="The Broad Institute Genome Sequencing Platform"/>
            <person name="Earl A."/>
            <person name="Ward D."/>
            <person name="Feldgarden M."/>
            <person name="Gevers D."/>
            <person name="Sibley C.D."/>
            <person name="White A.P."/>
            <person name="Crowley S."/>
            <person name="Surette M."/>
            <person name="Strauss J.C."/>
            <person name="Ambrose C.E."/>
            <person name="Allen-Vercoe E."/>
            <person name="Walker B."/>
            <person name="Young S.K."/>
            <person name="Zeng Q."/>
            <person name="Gargeya S."/>
            <person name="Fitzgerald M."/>
            <person name="Haas B."/>
            <person name="Abouelleil A."/>
            <person name="Alvarado L."/>
            <person name="Arachchi H.M."/>
            <person name="Berlin A.M."/>
            <person name="Chapman S.B."/>
            <person name="Goldberg J."/>
            <person name="Griggs A."/>
            <person name="Gujja S."/>
            <person name="Hansen M."/>
            <person name="Howarth C."/>
            <person name="Imamovic A."/>
            <person name="Larimer J."/>
            <person name="McCowen C."/>
            <person name="Montmayeur A."/>
            <person name="Murphy C."/>
            <person name="Neiman D."/>
            <person name="Pearson M."/>
            <person name="Priest M."/>
            <person name="Roberts A."/>
            <person name="Saif S."/>
            <person name="Shea T."/>
            <person name="Sisk P."/>
            <person name="Sykes S."/>
            <person name="Wortman J."/>
            <person name="Nusbaum C."/>
            <person name="Birren B."/>
        </authorList>
    </citation>
    <scope>NUCLEOTIDE SEQUENCE [LARGE SCALE GENOMIC DNA]</scope>
    <source>
        <strain evidence="1 2">4_8</strain>
    </source>
</reference>
<dbReference type="Proteomes" id="UP000014361">
    <property type="component" value="Chromosome"/>
</dbReference>
<dbReference type="PATRIC" id="fig|469607.3.peg.671"/>
<dbReference type="HOGENOM" id="CLU_1319388_0_0_0"/>
<dbReference type="EMBL" id="CP003723">
    <property type="protein sequence ID" value="AGM23125.1"/>
    <property type="molecule type" value="Genomic_DNA"/>
</dbReference>
<sequence>MIDEVIEGLPLHFQKENNIKIYRTLKPVISYIDELIENLKSQTSLLKCSGIFLDFMGERYEEKRNLREDEEYRQALIIKKLALEGFPNTEFLLKITRELTKNEVTEIETRYKNEVASQLFRLNMIDKIKNVNLMPDLNKICEAGAKMYWDLEIINNSSEIRSFSLIENIKKIEITADFNLNQTMKITSESNMNNSIGFTKIIEIRG</sequence>
<accession>R9RCJ4</accession>
<dbReference type="RefSeq" id="WP_016339698.1">
    <property type="nucleotide sequence ID" value="NC_021281.1"/>
</dbReference>
<organism evidence="1 2">
    <name type="scientific">Fusobacterium animalis 4_8</name>
    <dbReference type="NCBI Taxonomy" id="469607"/>
    <lineage>
        <taxon>Bacteria</taxon>
        <taxon>Fusobacteriati</taxon>
        <taxon>Fusobacteriota</taxon>
        <taxon>Fusobacteriia</taxon>
        <taxon>Fusobacteriales</taxon>
        <taxon>Fusobacteriaceae</taxon>
        <taxon>Fusobacterium</taxon>
    </lineage>
</organism>
<protein>
    <submittedName>
        <fullName evidence="1">Uncharacterized protein</fullName>
    </submittedName>
</protein>
<evidence type="ECO:0000313" key="2">
    <source>
        <dbReference type="Proteomes" id="UP000014361"/>
    </source>
</evidence>
<evidence type="ECO:0000313" key="1">
    <source>
        <dbReference type="EMBL" id="AGM23125.1"/>
    </source>
</evidence>
<dbReference type="AlphaFoldDB" id="R9RCJ4"/>
<name>R9RCJ4_9FUSO</name>
<dbReference type="KEGG" id="fus:HMPREF0409_01065"/>
<proteinExistence type="predicted"/>